<evidence type="ECO:0000313" key="2">
    <source>
        <dbReference type="EMBL" id="GAE01253.1"/>
    </source>
</evidence>
<dbReference type="Proteomes" id="UP000054164">
    <property type="component" value="Unassembled WGS sequence"/>
</dbReference>
<organism evidence="2">
    <name type="scientific">Clostridium botulinum B str. Osaka05</name>
    <dbReference type="NCBI Taxonomy" id="1407017"/>
    <lineage>
        <taxon>Bacteria</taxon>
        <taxon>Bacillati</taxon>
        <taxon>Bacillota</taxon>
        <taxon>Clostridia</taxon>
        <taxon>Eubacteriales</taxon>
        <taxon>Clostridiaceae</taxon>
        <taxon>Clostridium</taxon>
    </lineage>
</organism>
<accession>A0A0S6U2X8</accession>
<reference evidence="2" key="1">
    <citation type="submission" date="2013-10" db="EMBL/GenBank/DDBJ databases">
        <title>Draft genome sequence of Clostridium botulinum type B strain Osaka05.</title>
        <authorList>
            <person name="Sakaguchi Y."/>
            <person name="Hosomi K."/>
            <person name="Uchiyama J."/>
            <person name="Ogura Y."/>
            <person name="Sakaguchi M."/>
            <person name="Kohda T."/>
            <person name="Mukamoto M."/>
            <person name="Misawa N."/>
            <person name="Matsuzaki S."/>
            <person name="Hayashi T."/>
            <person name="Kozaki S."/>
        </authorList>
    </citation>
    <scope>NUCLEOTIDE SEQUENCE</scope>
    <source>
        <strain evidence="2">Osaka05</strain>
    </source>
</reference>
<evidence type="ECO:0000259" key="1">
    <source>
        <dbReference type="Pfam" id="PF24698"/>
    </source>
</evidence>
<dbReference type="Pfam" id="PF24698">
    <property type="entry name" value="DUF7662"/>
    <property type="match status" value="1"/>
</dbReference>
<dbReference type="EMBL" id="DF384213">
    <property type="protein sequence ID" value="GAE01253.1"/>
    <property type="molecule type" value="Genomic_DNA"/>
</dbReference>
<feature type="domain" description="DUF7662" evidence="1">
    <location>
        <begin position="7"/>
        <end position="80"/>
    </location>
</feature>
<dbReference type="HOGENOM" id="CLU_2567764_0_0_9"/>
<dbReference type="InterPro" id="IPR056079">
    <property type="entry name" value="DUF7662"/>
</dbReference>
<proteinExistence type="predicted"/>
<dbReference type="AlphaFoldDB" id="A0A0S6U2X8"/>
<sequence length="81" mass="9881">MINDYKFQKLMDFFKQNQGNEIRLAYAEIEKIVGFKLCPSAYKYRPYWNSTKTHTITRAWIENGWKISYLKLGEYIEFKRD</sequence>
<dbReference type="RefSeq" id="WP_030033780.1">
    <property type="nucleotide sequence ID" value="NZ_DF384213.1"/>
</dbReference>
<protein>
    <recommendedName>
        <fullName evidence="1">DUF7662 domain-containing protein</fullName>
    </recommendedName>
</protein>
<name>A0A0S6U2X8_CLOBO</name>
<gene>
    <name evidence="2" type="ORF">CBO05C_0943</name>
</gene>